<comment type="caution">
    <text evidence="3">The sequence shown here is derived from an EMBL/GenBank/DDBJ whole genome shotgun (WGS) entry which is preliminary data.</text>
</comment>
<dbReference type="EMBL" id="BAABLO010000011">
    <property type="protein sequence ID" value="GAA4727477.1"/>
    <property type="molecule type" value="Genomic_DNA"/>
</dbReference>
<evidence type="ECO:0000313" key="4">
    <source>
        <dbReference type="Proteomes" id="UP001500556"/>
    </source>
</evidence>
<dbReference type="InterPro" id="IPR008972">
    <property type="entry name" value="Cupredoxin"/>
</dbReference>
<dbReference type="Gene3D" id="2.60.40.420">
    <property type="entry name" value="Cupredoxins - blue copper proteins"/>
    <property type="match status" value="1"/>
</dbReference>
<dbReference type="SUPFAM" id="SSF49503">
    <property type="entry name" value="Cupredoxins"/>
    <property type="match status" value="1"/>
</dbReference>
<proteinExistence type="predicted"/>
<keyword evidence="1" id="KW-0479">Metal-binding</keyword>
<evidence type="ECO:0008006" key="5">
    <source>
        <dbReference type="Google" id="ProtNLM"/>
    </source>
</evidence>
<dbReference type="Proteomes" id="UP001500556">
    <property type="component" value="Unassembled WGS sequence"/>
</dbReference>
<reference evidence="4" key="1">
    <citation type="journal article" date="2019" name="Int. J. Syst. Evol. Microbiol.">
        <title>The Global Catalogue of Microorganisms (GCM) 10K type strain sequencing project: providing services to taxonomists for standard genome sequencing and annotation.</title>
        <authorList>
            <consortium name="The Broad Institute Genomics Platform"/>
            <consortium name="The Broad Institute Genome Sequencing Center for Infectious Disease"/>
            <person name="Wu L."/>
            <person name="Ma J."/>
        </authorList>
    </citation>
    <scope>NUCLEOTIDE SEQUENCE [LARGE SCALE GENOMIC DNA]</scope>
    <source>
        <strain evidence="4">JCM 18961</strain>
    </source>
</reference>
<feature type="region of interest" description="Disordered" evidence="2">
    <location>
        <begin position="122"/>
        <end position="152"/>
    </location>
</feature>
<evidence type="ECO:0000256" key="2">
    <source>
        <dbReference type="SAM" id="MobiDB-lite"/>
    </source>
</evidence>
<accession>A0ABP8YG53</accession>
<organism evidence="3 4">
    <name type="scientific">Pedococcus ginsenosidimutans</name>
    <dbReference type="NCBI Taxonomy" id="490570"/>
    <lineage>
        <taxon>Bacteria</taxon>
        <taxon>Bacillati</taxon>
        <taxon>Actinomycetota</taxon>
        <taxon>Actinomycetes</taxon>
        <taxon>Micrococcales</taxon>
        <taxon>Intrasporangiaceae</taxon>
        <taxon>Pedococcus</taxon>
    </lineage>
</organism>
<protein>
    <recommendedName>
        <fullName evidence="5">Blue (type 1) copper domain-containing protein</fullName>
    </recommendedName>
</protein>
<gene>
    <name evidence="3" type="ORF">GCM10025782_27650</name>
</gene>
<sequence>MATAAVVAVLPLTSCAGSGSGSPGAGMMGGGSTTGPGMMAGQGMAYRQLTCSPPASLPGEVVRVRLSDMGMTAMGTGDAPLGARMVLRVSPATVPPGTVSVLVENLGWRTHELVVLPLASGASDGQRVPGADGKVDEAGSLGEASRSCAPGTGDGIESGAVGWVTLDLAPGRYELVCNLTNHYADGMHQALVVR</sequence>
<evidence type="ECO:0000256" key="1">
    <source>
        <dbReference type="ARBA" id="ARBA00022723"/>
    </source>
</evidence>
<name>A0ABP8YG53_9MICO</name>
<keyword evidence="4" id="KW-1185">Reference proteome</keyword>
<evidence type="ECO:0000313" key="3">
    <source>
        <dbReference type="EMBL" id="GAA4727477.1"/>
    </source>
</evidence>
<dbReference type="InterPro" id="IPR033138">
    <property type="entry name" value="Cu_oxidase_CS"/>
</dbReference>
<dbReference type="PROSITE" id="PS00079">
    <property type="entry name" value="MULTICOPPER_OXIDASE1"/>
    <property type="match status" value="1"/>
</dbReference>